<keyword evidence="1 6" id="KW-0645">Protease</keyword>
<name>A0A1T4MR93_9GAMM</name>
<dbReference type="GO" id="GO:0051603">
    <property type="term" value="P:proteolysis involved in protein catabolic process"/>
    <property type="evidence" value="ECO:0007669"/>
    <property type="project" value="TreeGrafter"/>
</dbReference>
<evidence type="ECO:0000256" key="3">
    <source>
        <dbReference type="ARBA" id="ARBA00022801"/>
    </source>
</evidence>
<keyword evidence="2" id="KW-0479">Metal-binding</keyword>
<sequence length="280" mass="31029">MRAPRLLILSSLVAASLLSACASDSSIREARQRSDQQYAQSSISEEDVTAEIQFGRELAARILARYQMSNDQELIRYLNLVGKNIASHSDRPELNFHFTAIVSDEINAYAAPGGYIFVTTGAIKEMRDEAELAAVLAHEIGHVTEKHIVRAIGIKGADSSALSGISKLLGASNDPSRVAFSQAMDKALNYLFENGLQAEDEYQADSTGTLLLTQTGYDPTALQRYLDRVKKQRKQLNIVNKTHPSFDSRLVRIDQLLTMEALSSEPNKVYTQRFNAQTKF</sequence>
<dbReference type="GO" id="GO:0016020">
    <property type="term" value="C:membrane"/>
    <property type="evidence" value="ECO:0007669"/>
    <property type="project" value="TreeGrafter"/>
</dbReference>
<dbReference type="InterPro" id="IPR001915">
    <property type="entry name" value="Peptidase_M48"/>
</dbReference>
<evidence type="ECO:0000256" key="1">
    <source>
        <dbReference type="ARBA" id="ARBA00022670"/>
    </source>
</evidence>
<comment type="cofactor">
    <cofactor evidence="6">
        <name>Zn(2+)</name>
        <dbReference type="ChEBI" id="CHEBI:29105"/>
    </cofactor>
    <text evidence="6">Binds 1 zinc ion per subunit.</text>
</comment>
<feature type="domain" description="Peptidase M48" evidence="8">
    <location>
        <begin position="77"/>
        <end position="255"/>
    </location>
</feature>
<dbReference type="RefSeq" id="WP_078744485.1">
    <property type="nucleotide sequence ID" value="NZ_FUXG01000004.1"/>
</dbReference>
<feature type="signal peptide" evidence="7">
    <location>
        <begin position="1"/>
        <end position="22"/>
    </location>
</feature>
<dbReference type="PANTHER" id="PTHR22726:SF1">
    <property type="entry name" value="METALLOENDOPEPTIDASE OMA1, MITOCHONDRIAL"/>
    <property type="match status" value="1"/>
</dbReference>
<keyword evidence="7" id="KW-0732">Signal</keyword>
<evidence type="ECO:0000256" key="5">
    <source>
        <dbReference type="ARBA" id="ARBA00023049"/>
    </source>
</evidence>
<dbReference type="PROSITE" id="PS51257">
    <property type="entry name" value="PROKAR_LIPOPROTEIN"/>
    <property type="match status" value="1"/>
</dbReference>
<comment type="similarity">
    <text evidence="6">Belongs to the peptidase M48 family.</text>
</comment>
<dbReference type="PANTHER" id="PTHR22726">
    <property type="entry name" value="METALLOENDOPEPTIDASE OMA1"/>
    <property type="match status" value="1"/>
</dbReference>
<evidence type="ECO:0000256" key="6">
    <source>
        <dbReference type="RuleBase" id="RU003983"/>
    </source>
</evidence>
<dbReference type="GO" id="GO:0004222">
    <property type="term" value="F:metalloendopeptidase activity"/>
    <property type="evidence" value="ECO:0007669"/>
    <property type="project" value="InterPro"/>
</dbReference>
<evidence type="ECO:0000256" key="7">
    <source>
        <dbReference type="SAM" id="SignalP"/>
    </source>
</evidence>
<accession>A0A1T4MR93</accession>
<keyword evidence="5 6" id="KW-0482">Metalloprotease</keyword>
<dbReference type="OrthoDB" id="9810445at2"/>
<gene>
    <name evidence="9" type="ORF">BTE48_00350</name>
</gene>
<evidence type="ECO:0000256" key="4">
    <source>
        <dbReference type="ARBA" id="ARBA00022833"/>
    </source>
</evidence>
<keyword evidence="10" id="KW-1185">Reference proteome</keyword>
<keyword evidence="4 6" id="KW-0862">Zinc</keyword>
<dbReference type="Proteomes" id="UP000191418">
    <property type="component" value="Unassembled WGS sequence"/>
</dbReference>
<protein>
    <recommendedName>
        <fullName evidence="8">Peptidase M48 domain-containing protein</fullName>
    </recommendedName>
</protein>
<dbReference type="Gene3D" id="3.30.2010.10">
    <property type="entry name" value="Metalloproteases ('zincins'), catalytic domain"/>
    <property type="match status" value="1"/>
</dbReference>
<reference evidence="9 10" key="1">
    <citation type="submission" date="2017-01" db="EMBL/GenBank/DDBJ databases">
        <title>Genome Sequencing of a Marine Spirillum, Oceanospirillum multiglobuliferum ATCC 33336, from Japan.</title>
        <authorList>
            <person name="Carney J.G."/>
            <person name="Trachtenberg A.M."/>
            <person name="Rheaume B.A."/>
            <person name="Linnane J.D."/>
            <person name="Pitts N.L."/>
            <person name="Mykles D.L."/>
            <person name="Maclea K.S."/>
        </authorList>
    </citation>
    <scope>NUCLEOTIDE SEQUENCE [LARGE SCALE GENOMIC DNA]</scope>
    <source>
        <strain evidence="9 10">ATCC 33336</strain>
    </source>
</reference>
<dbReference type="InterPro" id="IPR051156">
    <property type="entry name" value="Mito/Outer_Membr_Metalloprot"/>
</dbReference>
<comment type="caution">
    <text evidence="9">The sequence shown here is derived from an EMBL/GenBank/DDBJ whole genome shotgun (WGS) entry which is preliminary data.</text>
</comment>
<organism evidence="9 10">
    <name type="scientific">Oceanospirillum multiglobuliferum</name>
    <dbReference type="NCBI Taxonomy" id="64969"/>
    <lineage>
        <taxon>Bacteria</taxon>
        <taxon>Pseudomonadati</taxon>
        <taxon>Pseudomonadota</taxon>
        <taxon>Gammaproteobacteria</taxon>
        <taxon>Oceanospirillales</taxon>
        <taxon>Oceanospirillaceae</taxon>
        <taxon>Oceanospirillum</taxon>
    </lineage>
</organism>
<dbReference type="AlphaFoldDB" id="A0A1T4MR93"/>
<dbReference type="Pfam" id="PF01435">
    <property type="entry name" value="Peptidase_M48"/>
    <property type="match status" value="1"/>
</dbReference>
<evidence type="ECO:0000313" key="9">
    <source>
        <dbReference type="EMBL" id="OPX56923.1"/>
    </source>
</evidence>
<dbReference type="STRING" id="64969.SAMN02745127_00886"/>
<evidence type="ECO:0000259" key="8">
    <source>
        <dbReference type="Pfam" id="PF01435"/>
    </source>
</evidence>
<evidence type="ECO:0000313" key="10">
    <source>
        <dbReference type="Proteomes" id="UP000191418"/>
    </source>
</evidence>
<dbReference type="EMBL" id="MTSM01000001">
    <property type="protein sequence ID" value="OPX56923.1"/>
    <property type="molecule type" value="Genomic_DNA"/>
</dbReference>
<feature type="chain" id="PRO_5012526948" description="Peptidase M48 domain-containing protein" evidence="7">
    <location>
        <begin position="23"/>
        <end position="280"/>
    </location>
</feature>
<keyword evidence="3 6" id="KW-0378">Hydrolase</keyword>
<dbReference type="GO" id="GO:0046872">
    <property type="term" value="F:metal ion binding"/>
    <property type="evidence" value="ECO:0007669"/>
    <property type="project" value="UniProtKB-KW"/>
</dbReference>
<proteinExistence type="inferred from homology"/>
<evidence type="ECO:0000256" key="2">
    <source>
        <dbReference type="ARBA" id="ARBA00022723"/>
    </source>
</evidence>